<keyword evidence="2" id="KW-1185">Reference proteome</keyword>
<organism evidence="1 2">
    <name type="scientific">Nonomuraea corallina</name>
    <dbReference type="NCBI Taxonomy" id="2989783"/>
    <lineage>
        <taxon>Bacteria</taxon>
        <taxon>Bacillati</taxon>
        <taxon>Actinomycetota</taxon>
        <taxon>Actinomycetes</taxon>
        <taxon>Streptosporangiales</taxon>
        <taxon>Streptosporangiaceae</taxon>
        <taxon>Nonomuraea</taxon>
    </lineage>
</organism>
<protein>
    <submittedName>
        <fullName evidence="1">Uncharacterized protein</fullName>
    </submittedName>
</protein>
<evidence type="ECO:0000313" key="2">
    <source>
        <dbReference type="Proteomes" id="UP001144036"/>
    </source>
</evidence>
<gene>
    <name evidence="1" type="ORF">OUY22_00490</name>
</gene>
<comment type="caution">
    <text evidence="1">The sequence shown here is derived from an EMBL/GenBank/DDBJ whole genome shotgun (WGS) entry which is preliminary data.</text>
</comment>
<accession>A0ABT4S499</accession>
<proteinExistence type="predicted"/>
<dbReference type="EMBL" id="JAPNNL010000001">
    <property type="protein sequence ID" value="MDA0631878.1"/>
    <property type="molecule type" value="Genomic_DNA"/>
</dbReference>
<dbReference type="Proteomes" id="UP001144036">
    <property type="component" value="Unassembled WGS sequence"/>
</dbReference>
<evidence type="ECO:0000313" key="1">
    <source>
        <dbReference type="EMBL" id="MDA0631878.1"/>
    </source>
</evidence>
<name>A0ABT4S499_9ACTN</name>
<sequence length="63" mass="6951">MTENLLYDTDVHTLLDEERRGGVPGVVDPDVPDAGLLEDGLPAAIDQVREPAWARRVIREARA</sequence>
<reference evidence="1" key="1">
    <citation type="submission" date="2022-11" db="EMBL/GenBank/DDBJ databases">
        <title>Nonomuraea corallina sp. nov., a new species of the genus Nonomuraea isolated from sea side sediment in Thai sea.</title>
        <authorList>
            <person name="Ngamcharungchit C."/>
            <person name="Matsumoto A."/>
            <person name="Suriyachadkun C."/>
            <person name="Panbangred W."/>
            <person name="Inahashi Y."/>
            <person name="Intra B."/>
        </authorList>
    </citation>
    <scope>NUCLEOTIDE SEQUENCE</scope>
    <source>
        <strain evidence="1">MCN248</strain>
    </source>
</reference>